<evidence type="ECO:0000313" key="3">
    <source>
        <dbReference type="EMBL" id="TSC93659.1"/>
    </source>
</evidence>
<proteinExistence type="predicted"/>
<name>A0A554LLZ8_9BACT</name>
<feature type="transmembrane region" description="Helical" evidence="2">
    <location>
        <begin position="570"/>
        <end position="590"/>
    </location>
</feature>
<dbReference type="InterPro" id="IPR043993">
    <property type="entry name" value="T4SS_pilin"/>
</dbReference>
<feature type="compositionally biased region" description="Acidic residues" evidence="1">
    <location>
        <begin position="372"/>
        <end position="385"/>
    </location>
</feature>
<reference evidence="3 4" key="1">
    <citation type="submission" date="2017-07" db="EMBL/GenBank/DDBJ databases">
        <title>Mechanisms for carbon and nitrogen cycling indicate functional differentiation within the Candidate Phyla Radiation.</title>
        <authorList>
            <person name="Danczak R.E."/>
            <person name="Johnston M.D."/>
            <person name="Kenah C."/>
            <person name="Slattery M."/>
            <person name="Wrighton K.C."/>
            <person name="Wilkins M.J."/>
        </authorList>
    </citation>
    <scope>NUCLEOTIDE SEQUENCE [LARGE SCALE GENOMIC DNA]</scope>
    <source>
        <strain evidence="3">Athens1014_28</strain>
    </source>
</reference>
<dbReference type="EMBL" id="VMGN01000034">
    <property type="protein sequence ID" value="TSC93659.1"/>
    <property type="molecule type" value="Genomic_DNA"/>
</dbReference>
<dbReference type="AlphaFoldDB" id="A0A554LLZ8"/>
<keyword evidence="2" id="KW-1133">Transmembrane helix</keyword>
<feature type="transmembrane region" description="Helical" evidence="2">
    <location>
        <begin position="415"/>
        <end position="434"/>
    </location>
</feature>
<feature type="region of interest" description="Disordered" evidence="1">
    <location>
        <begin position="361"/>
        <end position="385"/>
    </location>
</feature>
<feature type="transmembrane region" description="Helical" evidence="2">
    <location>
        <begin position="526"/>
        <end position="549"/>
    </location>
</feature>
<dbReference type="Pfam" id="PF18895">
    <property type="entry name" value="T4SS_pilin"/>
    <property type="match status" value="1"/>
</dbReference>
<gene>
    <name evidence="3" type="ORF">Athens101428_590</name>
</gene>
<accession>A0A554LLZ8</accession>
<feature type="transmembrane region" description="Helical" evidence="2">
    <location>
        <begin position="454"/>
        <end position="472"/>
    </location>
</feature>
<keyword evidence="2" id="KW-0472">Membrane</keyword>
<evidence type="ECO:0000313" key="4">
    <source>
        <dbReference type="Proteomes" id="UP000316495"/>
    </source>
</evidence>
<protein>
    <submittedName>
        <fullName evidence="3">Uncharacterized protein</fullName>
    </submittedName>
</protein>
<dbReference type="Proteomes" id="UP000316495">
    <property type="component" value="Unassembled WGS sequence"/>
</dbReference>
<keyword evidence="2" id="KW-0812">Transmembrane</keyword>
<organism evidence="3 4">
    <name type="scientific">Candidatus Berkelbacteria bacterium Athens1014_28</name>
    <dbReference type="NCBI Taxonomy" id="2017145"/>
    <lineage>
        <taxon>Bacteria</taxon>
        <taxon>Candidatus Berkelbacteria</taxon>
    </lineage>
</organism>
<feature type="transmembrane region" description="Helical" evidence="2">
    <location>
        <begin position="7"/>
        <end position="26"/>
    </location>
</feature>
<sequence>MHKIFKIYLAFVFLLAATTIGAYLVVKNSYSADPLVDDGRVTICPAPTYYPDDTTPAEREAIADAAEPQIASAAEASQDDFIEVFVSPASDRLNIKSGGKVKINLSVRSQKDPSQDYKATIDHISVFATGAGKSFPKKDAKLEDIKNSICNTAGAISGPQDPFVRLLGQTTCDARGDCKSVDFDNPTELGRHQIFAVAMKSDTSTPCDANNILGWSTNSESTITVYNSTTVSGRVLTLDFPDNVEADKNFNIHIKTDPSGTTRKIDHVSTLILKVDPGVEWKEIDNNVVCELAKKNVKDITQCSATGLCDTDRPISLSQSGQHRIIGVAMESKASEECFPGDETRQSNIISFSKDGIITVNSKADPAGTGTDDGESIETDPVGDDDLGSLGKKPTWLANLGASSMRTIQDAVGRVGSIGLMILGFIAVLAIVLAGMKYITAGGDQQKAQVAKKAVLFAVYGIIAATLAVVLVKMTVSEVQKIVAERLAIGSGSFEKTIIPPTTPESGDFAGPNASVLSFFGHKDGLIWQIIRLAVSWAEVVAFFMILWASYLYMTSFGEDAKAESAKKTLIWAVIGLAVVLSANVIINSLGQLLA</sequence>
<evidence type="ECO:0000256" key="2">
    <source>
        <dbReference type="SAM" id="Phobius"/>
    </source>
</evidence>
<evidence type="ECO:0000256" key="1">
    <source>
        <dbReference type="SAM" id="MobiDB-lite"/>
    </source>
</evidence>
<comment type="caution">
    <text evidence="3">The sequence shown here is derived from an EMBL/GenBank/DDBJ whole genome shotgun (WGS) entry which is preliminary data.</text>
</comment>